<feature type="transmembrane region" description="Helical" evidence="1">
    <location>
        <begin position="16"/>
        <end position="36"/>
    </location>
</feature>
<evidence type="ECO:0000313" key="3">
    <source>
        <dbReference type="Proteomes" id="UP000562027"/>
    </source>
</evidence>
<name>A0A840LBK4_9BURK</name>
<dbReference type="Proteomes" id="UP000562027">
    <property type="component" value="Unassembled WGS sequence"/>
</dbReference>
<reference evidence="2 3" key="1">
    <citation type="submission" date="2020-08" db="EMBL/GenBank/DDBJ databases">
        <title>Functional genomics of gut bacteria from endangered species of beetles.</title>
        <authorList>
            <person name="Carlos-Shanley C."/>
        </authorList>
    </citation>
    <scope>NUCLEOTIDE SEQUENCE [LARGE SCALE GENOMIC DNA]</scope>
    <source>
        <strain evidence="2 3">S00239</strain>
    </source>
</reference>
<gene>
    <name evidence="2" type="ORF">HNP55_002771</name>
</gene>
<sequence>MRHHRPRLKLSPWLKRWIYSSALLLLLSGGAWLWLHYGPGGSADGLEGLPSPWEPWAMRLHGLGSFAALLGLGAVAGQHIPPGWRMTREPSRATQRKTGLVLSGLAACTVLTAYGLYYLVPESLHAGFGLFHTGLGLLILAAWHWHRPSKD</sequence>
<evidence type="ECO:0000313" key="2">
    <source>
        <dbReference type="EMBL" id="MBB4844235.1"/>
    </source>
</evidence>
<evidence type="ECO:0000256" key="1">
    <source>
        <dbReference type="SAM" id="Phobius"/>
    </source>
</evidence>
<keyword evidence="3" id="KW-1185">Reference proteome</keyword>
<feature type="transmembrane region" description="Helical" evidence="1">
    <location>
        <begin position="98"/>
        <end position="120"/>
    </location>
</feature>
<dbReference type="EMBL" id="JACHLP010000005">
    <property type="protein sequence ID" value="MBB4844235.1"/>
    <property type="molecule type" value="Genomic_DNA"/>
</dbReference>
<organism evidence="2 3">
    <name type="scientific">Roseateles oligotrophus</name>
    <dbReference type="NCBI Taxonomy" id="1769250"/>
    <lineage>
        <taxon>Bacteria</taxon>
        <taxon>Pseudomonadati</taxon>
        <taxon>Pseudomonadota</taxon>
        <taxon>Betaproteobacteria</taxon>
        <taxon>Burkholderiales</taxon>
        <taxon>Sphaerotilaceae</taxon>
        <taxon>Roseateles</taxon>
    </lineage>
</organism>
<feature type="transmembrane region" description="Helical" evidence="1">
    <location>
        <begin position="126"/>
        <end position="145"/>
    </location>
</feature>
<evidence type="ECO:0008006" key="4">
    <source>
        <dbReference type="Google" id="ProtNLM"/>
    </source>
</evidence>
<dbReference type="RefSeq" id="WP_184300324.1">
    <property type="nucleotide sequence ID" value="NZ_JACHLP010000005.1"/>
</dbReference>
<keyword evidence="1" id="KW-0472">Membrane</keyword>
<feature type="transmembrane region" description="Helical" evidence="1">
    <location>
        <begin position="56"/>
        <end position="77"/>
    </location>
</feature>
<comment type="caution">
    <text evidence="2">The sequence shown here is derived from an EMBL/GenBank/DDBJ whole genome shotgun (WGS) entry which is preliminary data.</text>
</comment>
<protein>
    <recommendedName>
        <fullName evidence="4">DUF4405 domain-containing protein</fullName>
    </recommendedName>
</protein>
<keyword evidence="1" id="KW-1133">Transmembrane helix</keyword>
<proteinExistence type="predicted"/>
<keyword evidence="1" id="KW-0812">Transmembrane</keyword>
<dbReference type="AlphaFoldDB" id="A0A840LBK4"/>
<accession>A0A840LBK4</accession>